<organism evidence="6 7">
    <name type="scientific">Azospirillum lipoferum (strain 4B)</name>
    <dbReference type="NCBI Taxonomy" id="862719"/>
    <lineage>
        <taxon>Bacteria</taxon>
        <taxon>Pseudomonadati</taxon>
        <taxon>Pseudomonadota</taxon>
        <taxon>Alphaproteobacteria</taxon>
        <taxon>Rhodospirillales</taxon>
        <taxon>Azospirillaceae</taxon>
        <taxon>Azospirillum</taxon>
    </lineage>
</organism>
<dbReference type="PROSITE" id="PS50987">
    <property type="entry name" value="HTH_ARSR_2"/>
    <property type="match status" value="1"/>
</dbReference>
<keyword evidence="1" id="KW-0805">Transcription regulation</keyword>
<keyword evidence="7" id="KW-1185">Reference proteome</keyword>
<feature type="domain" description="HTH arsR-type" evidence="5">
    <location>
        <begin position="5"/>
        <end position="99"/>
    </location>
</feature>
<dbReference type="NCBIfam" id="NF033788">
    <property type="entry name" value="HTH_metalloreg"/>
    <property type="match status" value="1"/>
</dbReference>
<evidence type="ECO:0000313" key="7">
    <source>
        <dbReference type="Proteomes" id="UP000005667"/>
    </source>
</evidence>
<dbReference type="Proteomes" id="UP000005667">
    <property type="component" value="Chromosome"/>
</dbReference>
<dbReference type="PANTHER" id="PTHR43132">
    <property type="entry name" value="ARSENICAL RESISTANCE OPERON REPRESSOR ARSR-RELATED"/>
    <property type="match status" value="1"/>
</dbReference>
<dbReference type="GO" id="GO:0003700">
    <property type="term" value="F:DNA-binding transcription factor activity"/>
    <property type="evidence" value="ECO:0007669"/>
    <property type="project" value="InterPro"/>
</dbReference>
<sequence length="146" mass="14897">MSASILTPGLRPAAKLMKALSNEARLLILCELGQGERSVGQLGEIVGLSQSALSQHLARLRADGLVRTRRRSQTIFYSIASREVTAVIEVLADLFCHTPDSSGASAPSCGAAVGGAVGGAVADAATDSVSEEGTASCRSGPGDRSE</sequence>
<dbReference type="InterPro" id="IPR036388">
    <property type="entry name" value="WH-like_DNA-bd_sf"/>
</dbReference>
<dbReference type="CDD" id="cd00090">
    <property type="entry name" value="HTH_ARSR"/>
    <property type="match status" value="1"/>
</dbReference>
<dbReference type="InterPro" id="IPR051011">
    <property type="entry name" value="Metal_resp_trans_reg"/>
</dbReference>
<dbReference type="OrthoDB" id="194599at2"/>
<reference evidence="7" key="1">
    <citation type="journal article" date="2011" name="PLoS Genet.">
        <title>Azospirillum genomes reveal transition of bacteria from aquatic to terrestrial environments.</title>
        <authorList>
            <person name="Wisniewski-Dye F."/>
            <person name="Borziak K."/>
            <person name="Khalsa-Moyers G."/>
            <person name="Alexandre G."/>
            <person name="Sukharnikov L.O."/>
            <person name="Wuichet K."/>
            <person name="Hurst G.B."/>
            <person name="McDonald W.H."/>
            <person name="Robertson J.S."/>
            <person name="Barbe V."/>
            <person name="Calteau A."/>
            <person name="Rouy Z."/>
            <person name="Mangenot S."/>
            <person name="Prigent-Combaret C."/>
            <person name="Normand P."/>
            <person name="Boyer M."/>
            <person name="Siguier P."/>
            <person name="Dessaux Y."/>
            <person name="Elmerich C."/>
            <person name="Condemine G."/>
            <person name="Krishnen G."/>
            <person name="Kennedy I."/>
            <person name="Paterson A.H."/>
            <person name="Gonzalez V."/>
            <person name="Mavingui P."/>
            <person name="Zhulin I.B."/>
        </authorList>
    </citation>
    <scope>NUCLEOTIDE SEQUENCE [LARGE SCALE GENOMIC DNA]</scope>
    <source>
        <strain evidence="7">4B</strain>
    </source>
</reference>
<keyword evidence="3" id="KW-0804">Transcription</keyword>
<dbReference type="STRING" id="862719.AZOLI_0234"/>
<dbReference type="PRINTS" id="PR00778">
    <property type="entry name" value="HTHARSR"/>
</dbReference>
<dbReference type="HOGENOM" id="CLU_1773587_0_0_5"/>
<dbReference type="SUPFAM" id="SSF46785">
    <property type="entry name" value="Winged helix' DNA-binding domain"/>
    <property type="match status" value="1"/>
</dbReference>
<dbReference type="KEGG" id="ali:AZOLI_0234"/>
<evidence type="ECO:0000256" key="1">
    <source>
        <dbReference type="ARBA" id="ARBA00023015"/>
    </source>
</evidence>
<feature type="region of interest" description="Disordered" evidence="4">
    <location>
        <begin position="124"/>
        <end position="146"/>
    </location>
</feature>
<dbReference type="Pfam" id="PF01022">
    <property type="entry name" value="HTH_5"/>
    <property type="match status" value="1"/>
</dbReference>
<dbReference type="InterPro" id="IPR001845">
    <property type="entry name" value="HTH_ArsR_DNA-bd_dom"/>
</dbReference>
<evidence type="ECO:0000256" key="3">
    <source>
        <dbReference type="ARBA" id="ARBA00023163"/>
    </source>
</evidence>
<dbReference type="InterPro" id="IPR011991">
    <property type="entry name" value="ArsR-like_HTH"/>
</dbReference>
<evidence type="ECO:0000256" key="2">
    <source>
        <dbReference type="ARBA" id="ARBA00023125"/>
    </source>
</evidence>
<gene>
    <name evidence="6" type="ordered locus">AZOLI_0234</name>
</gene>
<dbReference type="RefSeq" id="WP_014246706.1">
    <property type="nucleotide sequence ID" value="NC_016622.1"/>
</dbReference>
<evidence type="ECO:0000259" key="5">
    <source>
        <dbReference type="PROSITE" id="PS50987"/>
    </source>
</evidence>
<dbReference type="AlphaFoldDB" id="G7Z2R0"/>
<name>G7Z2R0_AZOL4</name>
<dbReference type="EMBL" id="FQ311868">
    <property type="protein sequence ID" value="CBS85642.1"/>
    <property type="molecule type" value="Genomic_DNA"/>
</dbReference>
<dbReference type="Gene3D" id="1.10.10.10">
    <property type="entry name" value="Winged helix-like DNA-binding domain superfamily/Winged helix DNA-binding domain"/>
    <property type="match status" value="1"/>
</dbReference>
<evidence type="ECO:0000256" key="4">
    <source>
        <dbReference type="SAM" id="MobiDB-lite"/>
    </source>
</evidence>
<dbReference type="SMART" id="SM00418">
    <property type="entry name" value="HTH_ARSR"/>
    <property type="match status" value="1"/>
</dbReference>
<proteinExistence type="predicted"/>
<evidence type="ECO:0000313" key="6">
    <source>
        <dbReference type="EMBL" id="CBS85642.1"/>
    </source>
</evidence>
<accession>G7Z2R0</accession>
<dbReference type="GO" id="GO:0003677">
    <property type="term" value="F:DNA binding"/>
    <property type="evidence" value="ECO:0007669"/>
    <property type="project" value="UniProtKB-KW"/>
</dbReference>
<protein>
    <submittedName>
        <fullName evidence="6">Transcriptional regulator, ArsR family</fullName>
    </submittedName>
</protein>
<dbReference type="InterPro" id="IPR036390">
    <property type="entry name" value="WH_DNA-bd_sf"/>
</dbReference>
<dbReference type="PANTHER" id="PTHR43132:SF2">
    <property type="entry name" value="ARSENICAL RESISTANCE OPERON REPRESSOR ARSR-RELATED"/>
    <property type="match status" value="1"/>
</dbReference>
<keyword evidence="2" id="KW-0238">DNA-binding</keyword>